<dbReference type="InterPro" id="IPR013324">
    <property type="entry name" value="RNA_pol_sigma_r3/r4-like"/>
</dbReference>
<dbReference type="InterPro" id="IPR013325">
    <property type="entry name" value="RNA_pol_sigma_r2"/>
</dbReference>
<dbReference type="Pfam" id="PF12680">
    <property type="entry name" value="SnoaL_2"/>
    <property type="match status" value="1"/>
</dbReference>
<dbReference type="NCBIfam" id="TIGR02937">
    <property type="entry name" value="sigma70-ECF"/>
    <property type="match status" value="1"/>
</dbReference>
<protein>
    <submittedName>
        <fullName evidence="10">RNA polymerase sigma-70 factor (ECF subfamily)</fullName>
    </submittedName>
</protein>
<dbReference type="SUPFAM" id="SSF88946">
    <property type="entry name" value="Sigma2 domain of RNA polymerase sigma factors"/>
    <property type="match status" value="1"/>
</dbReference>
<dbReference type="PANTHER" id="PTHR30173">
    <property type="entry name" value="SIGMA 19 FACTOR"/>
    <property type="match status" value="1"/>
</dbReference>
<gene>
    <name evidence="10" type="ORF">CLV30_103127</name>
</gene>
<dbReference type="Gene3D" id="1.10.1740.10">
    <property type="match status" value="1"/>
</dbReference>
<feature type="compositionally biased region" description="Basic and acidic residues" evidence="6">
    <location>
        <begin position="18"/>
        <end position="27"/>
    </location>
</feature>
<feature type="domain" description="RNA polymerase sigma factor 70 region 4 type 2" evidence="8">
    <location>
        <begin position="140"/>
        <end position="191"/>
    </location>
</feature>
<dbReference type="InterPro" id="IPR007627">
    <property type="entry name" value="RNA_pol_sigma70_r2"/>
</dbReference>
<organism evidence="10 11">
    <name type="scientific">Haloactinopolyspora alba</name>
    <dbReference type="NCBI Taxonomy" id="648780"/>
    <lineage>
        <taxon>Bacteria</taxon>
        <taxon>Bacillati</taxon>
        <taxon>Actinomycetota</taxon>
        <taxon>Actinomycetes</taxon>
        <taxon>Jiangellales</taxon>
        <taxon>Jiangellaceae</taxon>
        <taxon>Haloactinopolyspora</taxon>
    </lineage>
</organism>
<proteinExistence type="inferred from homology"/>
<dbReference type="RefSeq" id="WP_106536203.1">
    <property type="nucleotide sequence ID" value="NZ_ML142901.1"/>
</dbReference>
<accession>A0A2P8E930</accession>
<dbReference type="InterPro" id="IPR036388">
    <property type="entry name" value="WH-like_DNA-bd_sf"/>
</dbReference>
<comment type="subunit">
    <text evidence="2">Interacts transiently with the RNA polymerase catalytic core formed by RpoA, RpoB, RpoC and RpoZ (2 alpha, 1 beta, 1 beta' and 1 omega subunit) to form the RNA polymerase holoenzyme that can initiate transcription.</text>
</comment>
<feature type="compositionally biased region" description="Basic and acidic residues" evidence="6">
    <location>
        <begin position="1"/>
        <end position="10"/>
    </location>
</feature>
<dbReference type="CDD" id="cd06171">
    <property type="entry name" value="Sigma70_r4"/>
    <property type="match status" value="1"/>
</dbReference>
<evidence type="ECO:0000256" key="4">
    <source>
        <dbReference type="ARBA" id="ARBA00023082"/>
    </source>
</evidence>
<dbReference type="Pfam" id="PF04542">
    <property type="entry name" value="Sigma70_r2"/>
    <property type="match status" value="1"/>
</dbReference>
<dbReference type="SUPFAM" id="SSF54427">
    <property type="entry name" value="NTF2-like"/>
    <property type="match status" value="1"/>
</dbReference>
<dbReference type="GO" id="GO:0016987">
    <property type="term" value="F:sigma factor activity"/>
    <property type="evidence" value="ECO:0007669"/>
    <property type="project" value="UniProtKB-KW"/>
</dbReference>
<dbReference type="InterPro" id="IPR013249">
    <property type="entry name" value="RNA_pol_sigma70_r4_t2"/>
</dbReference>
<reference evidence="10 11" key="1">
    <citation type="submission" date="2018-03" db="EMBL/GenBank/DDBJ databases">
        <title>Genomic Encyclopedia of Archaeal and Bacterial Type Strains, Phase II (KMG-II): from individual species to whole genera.</title>
        <authorList>
            <person name="Goeker M."/>
        </authorList>
    </citation>
    <scope>NUCLEOTIDE SEQUENCE [LARGE SCALE GENOMIC DNA]</scope>
    <source>
        <strain evidence="10 11">DSM 45211</strain>
    </source>
</reference>
<comment type="similarity">
    <text evidence="1">Belongs to the sigma-70 factor family. ECF subfamily.</text>
</comment>
<dbReference type="PANTHER" id="PTHR30173:SF36">
    <property type="entry name" value="ECF RNA POLYMERASE SIGMA FACTOR SIGJ"/>
    <property type="match status" value="1"/>
</dbReference>
<dbReference type="Gene3D" id="1.10.10.10">
    <property type="entry name" value="Winged helix-like DNA-binding domain superfamily/Winged helix DNA-binding domain"/>
    <property type="match status" value="1"/>
</dbReference>
<evidence type="ECO:0000259" key="7">
    <source>
        <dbReference type="Pfam" id="PF04542"/>
    </source>
</evidence>
<dbReference type="InterPro" id="IPR052704">
    <property type="entry name" value="ECF_Sigma-70_Domain"/>
</dbReference>
<dbReference type="InterPro" id="IPR037401">
    <property type="entry name" value="SnoaL-like"/>
</dbReference>
<dbReference type="AlphaFoldDB" id="A0A2P8E930"/>
<dbReference type="InterPro" id="IPR032710">
    <property type="entry name" value="NTF2-like_dom_sf"/>
</dbReference>
<evidence type="ECO:0000313" key="10">
    <source>
        <dbReference type="EMBL" id="PSL05973.1"/>
    </source>
</evidence>
<keyword evidence="5" id="KW-0804">Transcription</keyword>
<evidence type="ECO:0000313" key="11">
    <source>
        <dbReference type="Proteomes" id="UP000243528"/>
    </source>
</evidence>
<keyword evidence="3" id="KW-0805">Transcription regulation</keyword>
<evidence type="ECO:0000256" key="1">
    <source>
        <dbReference type="ARBA" id="ARBA00010641"/>
    </source>
</evidence>
<dbReference type="OrthoDB" id="6689546at2"/>
<evidence type="ECO:0000259" key="8">
    <source>
        <dbReference type="Pfam" id="PF08281"/>
    </source>
</evidence>
<feature type="region of interest" description="Disordered" evidence="6">
    <location>
        <begin position="1"/>
        <end position="28"/>
    </location>
</feature>
<feature type="domain" description="RNA polymerase sigma-70 region 2" evidence="7">
    <location>
        <begin position="37"/>
        <end position="96"/>
    </location>
</feature>
<name>A0A2P8E930_9ACTN</name>
<evidence type="ECO:0000256" key="6">
    <source>
        <dbReference type="SAM" id="MobiDB-lite"/>
    </source>
</evidence>
<sequence>MSDSPADHPTRQAAPADHAPRTEDVPRTADAATRTFVEHRRLLFSVVYNMLGSVSDAEEVLQEAWLAWSRHNDRLSNREIENPRAYLVRVAVNQALAQKAVISRRRETYVGPWLPEPLVSESAADTDVADEVLRAESVSMALLVVLETLSPVERAVFVLHEAFGYAHTEIADILDRTPDSVRQIAHRAREHVHARRPRYQTEPATQEKVTERFIAAALGGDLVKLMDILAPDVTLWADGGGKALAAAKPLHGRDKVARMMAGFASRPAGLDMRFRRVNDDLSVLLFTGDTLWAVLILDLTAEGDQVREIYSITNPDKLRHIAADAD</sequence>
<dbReference type="NCBIfam" id="NF007214">
    <property type="entry name" value="PRK09636.1"/>
    <property type="match status" value="1"/>
</dbReference>
<evidence type="ECO:0000259" key="9">
    <source>
        <dbReference type="Pfam" id="PF12680"/>
    </source>
</evidence>
<dbReference type="Gene3D" id="3.10.450.50">
    <property type="match status" value="1"/>
</dbReference>
<dbReference type="GO" id="GO:0006352">
    <property type="term" value="P:DNA-templated transcription initiation"/>
    <property type="evidence" value="ECO:0007669"/>
    <property type="project" value="InterPro"/>
</dbReference>
<dbReference type="EMBL" id="PYGE01000003">
    <property type="protein sequence ID" value="PSL05973.1"/>
    <property type="molecule type" value="Genomic_DNA"/>
</dbReference>
<evidence type="ECO:0000256" key="3">
    <source>
        <dbReference type="ARBA" id="ARBA00023015"/>
    </source>
</evidence>
<evidence type="ECO:0000256" key="2">
    <source>
        <dbReference type="ARBA" id="ARBA00011344"/>
    </source>
</evidence>
<dbReference type="Proteomes" id="UP000243528">
    <property type="component" value="Unassembled WGS sequence"/>
</dbReference>
<keyword evidence="4" id="KW-0731">Sigma factor</keyword>
<evidence type="ECO:0000256" key="5">
    <source>
        <dbReference type="ARBA" id="ARBA00023163"/>
    </source>
</evidence>
<dbReference type="InterPro" id="IPR014284">
    <property type="entry name" value="RNA_pol_sigma-70_dom"/>
</dbReference>
<dbReference type="SUPFAM" id="SSF88659">
    <property type="entry name" value="Sigma3 and sigma4 domains of RNA polymerase sigma factors"/>
    <property type="match status" value="1"/>
</dbReference>
<feature type="domain" description="SnoaL-like" evidence="9">
    <location>
        <begin position="211"/>
        <end position="285"/>
    </location>
</feature>
<dbReference type="Pfam" id="PF08281">
    <property type="entry name" value="Sigma70_r4_2"/>
    <property type="match status" value="1"/>
</dbReference>
<keyword evidence="11" id="KW-1185">Reference proteome</keyword>
<comment type="caution">
    <text evidence="10">The sequence shown here is derived from an EMBL/GenBank/DDBJ whole genome shotgun (WGS) entry which is preliminary data.</text>
</comment>
<dbReference type="GO" id="GO:0003677">
    <property type="term" value="F:DNA binding"/>
    <property type="evidence" value="ECO:0007669"/>
    <property type="project" value="InterPro"/>
</dbReference>